<protein>
    <recommendedName>
        <fullName evidence="1">DUF38 domain-containing protein</fullName>
    </recommendedName>
</protein>
<accession>A0A6A5GJH6</accession>
<gene>
    <name evidence="2" type="ORF">GCK72_021215</name>
</gene>
<comment type="caution">
    <text evidence="2">The sequence shown here is derived from an EMBL/GenBank/DDBJ whole genome shotgun (WGS) entry which is preliminary data.</text>
</comment>
<dbReference type="KEGG" id="crq:GCK72_021215"/>
<dbReference type="GeneID" id="78777165"/>
<dbReference type="Pfam" id="PF01827">
    <property type="entry name" value="FTH"/>
    <property type="match status" value="1"/>
</dbReference>
<evidence type="ECO:0000313" key="2">
    <source>
        <dbReference type="EMBL" id="KAF1754652.1"/>
    </source>
</evidence>
<evidence type="ECO:0000259" key="1">
    <source>
        <dbReference type="Pfam" id="PF01827"/>
    </source>
</evidence>
<organism evidence="2 3">
    <name type="scientific">Caenorhabditis remanei</name>
    <name type="common">Caenorhabditis vulgaris</name>
    <dbReference type="NCBI Taxonomy" id="31234"/>
    <lineage>
        <taxon>Eukaryota</taxon>
        <taxon>Metazoa</taxon>
        <taxon>Ecdysozoa</taxon>
        <taxon>Nematoda</taxon>
        <taxon>Chromadorea</taxon>
        <taxon>Rhabditida</taxon>
        <taxon>Rhabditina</taxon>
        <taxon>Rhabditomorpha</taxon>
        <taxon>Rhabditoidea</taxon>
        <taxon>Rhabditidae</taxon>
        <taxon>Peloderinae</taxon>
        <taxon>Caenorhabditis</taxon>
    </lineage>
</organism>
<name>A0A6A5GJH6_CAERE</name>
<feature type="domain" description="DUF38" evidence="1">
    <location>
        <begin position="129"/>
        <end position="256"/>
    </location>
</feature>
<dbReference type="Proteomes" id="UP000483820">
    <property type="component" value="Chromosome V"/>
</dbReference>
<dbReference type="PANTHER" id="PTHR23015:SF4">
    <property type="entry name" value="DUF38 DOMAIN-CONTAINING PROTEIN-RELATED"/>
    <property type="match status" value="1"/>
</dbReference>
<sequence length="286" mass="32997">MNFGLGSKKFEIVATSPGREEAEFVFLLNFYGANRFFLKPLARVVWEWNDCENVLGKPSAPIPSELDVNDVIRCWETGSEESSRLFTAIRLKMIFFFVLLSLSSAHHSKSSIVCKLYAMNSGLGNCKKGRLHVKSFDIQFEIHWNDDTEPILSILPHLKPGVLEKIRIKMDVDFSDQMKKVVKLEQWKQAIELDMRKTHFEIPLENLTHFKRFSVFIPKITEEQVISIKETLFKSTNFESCTLNYYEDELNLDYIQSKLGPNIQDDNVTGQSLTCLYSLFLGFSLD</sequence>
<dbReference type="AlphaFoldDB" id="A0A6A5GJH6"/>
<dbReference type="GO" id="GO:0045087">
    <property type="term" value="P:innate immune response"/>
    <property type="evidence" value="ECO:0007669"/>
    <property type="project" value="TreeGrafter"/>
</dbReference>
<dbReference type="EMBL" id="WUAV01000005">
    <property type="protein sequence ID" value="KAF1754652.1"/>
    <property type="molecule type" value="Genomic_DNA"/>
</dbReference>
<dbReference type="CTD" id="78777165"/>
<dbReference type="RefSeq" id="XP_053583023.1">
    <property type="nucleotide sequence ID" value="XM_053734110.1"/>
</dbReference>
<dbReference type="InterPro" id="IPR040161">
    <property type="entry name" value="FB224"/>
</dbReference>
<dbReference type="InterPro" id="IPR002900">
    <property type="entry name" value="DUF38/FTH_CAE_spp"/>
</dbReference>
<dbReference type="PANTHER" id="PTHR23015">
    <property type="entry name" value="UNCHARACTERIZED C.ELEGANS PROTEIN"/>
    <property type="match status" value="1"/>
</dbReference>
<reference evidence="2 3" key="1">
    <citation type="submission" date="2019-12" db="EMBL/GenBank/DDBJ databases">
        <title>Chromosome-level assembly of the Caenorhabditis remanei genome.</title>
        <authorList>
            <person name="Teterina A.A."/>
            <person name="Willis J.H."/>
            <person name="Phillips P.C."/>
        </authorList>
    </citation>
    <scope>NUCLEOTIDE SEQUENCE [LARGE SCALE GENOMIC DNA]</scope>
    <source>
        <strain evidence="2 3">PX506</strain>
        <tissue evidence="2">Whole organism</tissue>
    </source>
</reference>
<proteinExistence type="predicted"/>
<evidence type="ECO:0000313" key="3">
    <source>
        <dbReference type="Proteomes" id="UP000483820"/>
    </source>
</evidence>